<dbReference type="PANTHER" id="PTHR32002">
    <property type="entry name" value="PROTEIN NLP8"/>
    <property type="match status" value="1"/>
</dbReference>
<feature type="compositionally biased region" description="Polar residues" evidence="5">
    <location>
        <begin position="533"/>
        <end position="543"/>
    </location>
</feature>
<dbReference type="Pfam" id="PF22922">
    <property type="entry name" value="GAF_NLP"/>
    <property type="match status" value="1"/>
</dbReference>
<feature type="compositionally biased region" description="Basic and acidic residues" evidence="5">
    <location>
        <begin position="545"/>
        <end position="556"/>
    </location>
</feature>
<keyword evidence="2" id="KW-0238">DNA-binding</keyword>
<protein>
    <submittedName>
        <fullName evidence="8">Uncharacterized protein</fullName>
    </submittedName>
</protein>
<feature type="compositionally biased region" description="Polar residues" evidence="5">
    <location>
        <begin position="912"/>
        <end position="922"/>
    </location>
</feature>
<feature type="region of interest" description="Disordered" evidence="5">
    <location>
        <begin position="907"/>
        <end position="948"/>
    </location>
</feature>
<dbReference type="SMART" id="SM00666">
    <property type="entry name" value="PB1"/>
    <property type="match status" value="1"/>
</dbReference>
<dbReference type="InterPro" id="IPR003035">
    <property type="entry name" value="RWP-RK_dom"/>
</dbReference>
<organism evidence="8 9">
    <name type="scientific">Arabidopsis arenosa</name>
    <name type="common">Sand rock-cress</name>
    <name type="synonym">Cardaminopsis arenosa</name>
    <dbReference type="NCBI Taxonomy" id="38785"/>
    <lineage>
        <taxon>Eukaryota</taxon>
        <taxon>Viridiplantae</taxon>
        <taxon>Streptophyta</taxon>
        <taxon>Embryophyta</taxon>
        <taxon>Tracheophyta</taxon>
        <taxon>Spermatophyta</taxon>
        <taxon>Magnoliopsida</taxon>
        <taxon>eudicotyledons</taxon>
        <taxon>Gunneridae</taxon>
        <taxon>Pentapetalae</taxon>
        <taxon>rosids</taxon>
        <taxon>malvids</taxon>
        <taxon>Brassicales</taxon>
        <taxon>Brassicaceae</taxon>
        <taxon>Camelineae</taxon>
        <taxon>Arabidopsis</taxon>
    </lineage>
</organism>
<feature type="domain" description="RWP-RK" evidence="6">
    <location>
        <begin position="541"/>
        <end position="627"/>
    </location>
</feature>
<evidence type="ECO:0000256" key="1">
    <source>
        <dbReference type="ARBA" id="ARBA00023015"/>
    </source>
</evidence>
<evidence type="ECO:0000256" key="3">
    <source>
        <dbReference type="ARBA" id="ARBA00023163"/>
    </source>
</evidence>
<dbReference type="Pfam" id="PF02042">
    <property type="entry name" value="RWP-RK"/>
    <property type="match status" value="1"/>
</dbReference>
<dbReference type="InterPro" id="IPR000270">
    <property type="entry name" value="PB1_dom"/>
</dbReference>
<name>A0A8S2AD65_ARAAE</name>
<dbReference type="InterPro" id="IPR055081">
    <property type="entry name" value="NLP1-9_GAF"/>
</dbReference>
<dbReference type="GO" id="GO:0003677">
    <property type="term" value="F:DNA binding"/>
    <property type="evidence" value="ECO:0007669"/>
    <property type="project" value="UniProtKB-KW"/>
</dbReference>
<keyword evidence="1" id="KW-0805">Transcription regulation</keyword>
<dbReference type="CDD" id="cd06407">
    <property type="entry name" value="PB1_NLP"/>
    <property type="match status" value="1"/>
</dbReference>
<dbReference type="EMBL" id="LR999455">
    <property type="protein sequence ID" value="CAE6076795.1"/>
    <property type="molecule type" value="Genomic_DNA"/>
</dbReference>
<dbReference type="GO" id="GO:0003700">
    <property type="term" value="F:DNA-binding transcription factor activity"/>
    <property type="evidence" value="ECO:0007669"/>
    <property type="project" value="InterPro"/>
</dbReference>
<dbReference type="Proteomes" id="UP000682877">
    <property type="component" value="Chromosome 5"/>
</dbReference>
<evidence type="ECO:0000256" key="4">
    <source>
        <dbReference type="ARBA" id="ARBA00023242"/>
    </source>
</evidence>
<accession>A0A8S2AD65</accession>
<keyword evidence="3" id="KW-0804">Transcription</keyword>
<gene>
    <name evidence="8" type="ORF">AARE701A_LOCUS13798</name>
</gene>
<keyword evidence="4" id="KW-0539">Nucleus</keyword>
<feature type="region of interest" description="Disordered" evidence="5">
    <location>
        <begin position="650"/>
        <end position="686"/>
    </location>
</feature>
<feature type="compositionally biased region" description="Basic and acidic residues" evidence="5">
    <location>
        <begin position="935"/>
        <end position="948"/>
    </location>
</feature>
<evidence type="ECO:0000256" key="2">
    <source>
        <dbReference type="ARBA" id="ARBA00023125"/>
    </source>
</evidence>
<evidence type="ECO:0000313" key="9">
    <source>
        <dbReference type="Proteomes" id="UP000682877"/>
    </source>
</evidence>
<sequence>MENPSSSRDKGFYFPDIPVEEMDGWVKNLVSEEDMFSSSSTSELMNFESFASWCNSPSATDILFTQYDLSTSQYITTFGGLEGSYAGEKRPVQEMSSQFYCLSDTEKISGKRSKGNNQTSSVPRSLSHSLDEKLLKALSLFMEFSGEGILAQFWTPIKTGDQYMLSTCDQAYLLDSRLSGYREVSRRFTFSAEANQCSYPGLPGRVFISGVPEWTSNVIYYKTAEYLRMKHALDNEVRGSIAIPVLEAFGSSCCTVLELVTCREKPNFDVEMDSVCRALQAVNLQTSTIPRCQYLSSNQKEALAEIRDVLRAVCHAHRLPLALAWIPCSYSKGANGELVKIYGKNSKECSLLCIEETACYVNDMEMEGFVNACLEHYLREGQGIVGKALVSNKPSFSSDVKTFDICEYPLVQHARKFGLNAAVATKLRSTFTGDRDYILEFFLPVSMKGSSEQQLLLDSLSGTMQRICRTLRTVSDAESAEGTEFGFLSGEMTNLPQATVSDGSFQTTFPDTNVNSTRSNFSNMSSDKRNEMAGSQGTLQQEISGARRSEKKKSSTEKNVSLNVLQQYFSGSLKDAAKSLGVCPTTLKRICRQHGIMRWPSRKINKVNRSLRKIQTVLDSVQGVEGGLKFDSVTGEFVAVGPFIQEFDTQKSLSSHDEDALARSQGDMDEDASLEPLEGKSHDGGGVKLEEDVETNHQAGSGSLKEPWTWISKQSGLIYSDDIDIGKMSEEVKKDKDLCVRRCLSSVALAGDDMNTGIERGNGMVEPNQSISSSMSDSSNSSGAVLLGSSSTSMEQNWNQIRTHNNSGESGSSSTLTVKATYREDTVRFKLDPYLVGCSQLYREVAKRFKLQESAFQLKYLDDEEEWVMLVTDSDLHECFEIFNSMRKHTVKFLVRDIPGAAMGSSAGHVSPNFTPMDSVNIGQGGHQDGGEGCENGKEGNEERGSEK</sequence>
<feature type="region of interest" description="Disordered" evidence="5">
    <location>
        <begin position="507"/>
        <end position="558"/>
    </location>
</feature>
<dbReference type="InterPro" id="IPR034891">
    <property type="entry name" value="PB1_NLP"/>
</dbReference>
<evidence type="ECO:0000259" key="7">
    <source>
        <dbReference type="PROSITE" id="PS51745"/>
    </source>
</evidence>
<feature type="domain" description="PB1" evidence="7">
    <location>
        <begin position="815"/>
        <end position="898"/>
    </location>
</feature>
<dbReference type="PROSITE" id="PS51745">
    <property type="entry name" value="PB1"/>
    <property type="match status" value="1"/>
</dbReference>
<keyword evidence="9" id="KW-1185">Reference proteome</keyword>
<dbReference type="InterPro" id="IPR045012">
    <property type="entry name" value="NLP"/>
</dbReference>
<feature type="compositionally biased region" description="Basic and acidic residues" evidence="5">
    <location>
        <begin position="677"/>
        <end position="686"/>
    </location>
</feature>
<evidence type="ECO:0000259" key="6">
    <source>
        <dbReference type="PROSITE" id="PS51519"/>
    </source>
</evidence>
<feature type="compositionally biased region" description="Gly residues" evidence="5">
    <location>
        <begin position="923"/>
        <end position="934"/>
    </location>
</feature>
<feature type="region of interest" description="Disordered" evidence="5">
    <location>
        <begin position="758"/>
        <end position="787"/>
    </location>
</feature>
<dbReference type="SUPFAM" id="SSF54277">
    <property type="entry name" value="CAD &amp; PB1 domains"/>
    <property type="match status" value="1"/>
</dbReference>
<evidence type="ECO:0000313" key="8">
    <source>
        <dbReference type="EMBL" id="CAE6076795.1"/>
    </source>
</evidence>
<dbReference type="Pfam" id="PF00564">
    <property type="entry name" value="PB1"/>
    <property type="match status" value="1"/>
</dbReference>
<dbReference type="PANTHER" id="PTHR32002:SF47">
    <property type="entry name" value="PROTEIN NLP9"/>
    <property type="match status" value="1"/>
</dbReference>
<dbReference type="AlphaFoldDB" id="A0A8S2AD65"/>
<reference evidence="8" key="1">
    <citation type="submission" date="2021-01" db="EMBL/GenBank/DDBJ databases">
        <authorList>
            <person name="Bezrukov I."/>
        </authorList>
    </citation>
    <scope>NUCLEOTIDE SEQUENCE</scope>
</reference>
<dbReference type="PROSITE" id="PS51519">
    <property type="entry name" value="RWP_RK"/>
    <property type="match status" value="1"/>
</dbReference>
<evidence type="ECO:0000256" key="5">
    <source>
        <dbReference type="SAM" id="MobiDB-lite"/>
    </source>
</evidence>
<dbReference type="InterPro" id="IPR053793">
    <property type="entry name" value="PB1-like"/>
</dbReference>
<dbReference type="Gene3D" id="3.10.20.90">
    <property type="entry name" value="Phosphatidylinositol 3-kinase Catalytic Subunit, Chain A, domain 1"/>
    <property type="match status" value="1"/>
</dbReference>
<proteinExistence type="predicted"/>
<feature type="compositionally biased region" description="Low complexity" evidence="5">
    <location>
        <begin position="770"/>
        <end position="782"/>
    </location>
</feature>
<feature type="compositionally biased region" description="Polar residues" evidence="5">
    <location>
        <begin position="507"/>
        <end position="525"/>
    </location>
</feature>